<dbReference type="KEGG" id="paru:CYR75_09445"/>
<keyword evidence="3 7" id="KW-0808">Transferase</keyword>
<dbReference type="SUPFAM" id="SSF53448">
    <property type="entry name" value="Nucleotide-diphospho-sugar transferases"/>
    <property type="match status" value="1"/>
</dbReference>
<feature type="domain" description="Type II secretion system protein GspE N-terminal" evidence="6">
    <location>
        <begin position="92"/>
        <end position="167"/>
    </location>
</feature>
<feature type="transmembrane region" description="Helical" evidence="5">
    <location>
        <begin position="224"/>
        <end position="244"/>
    </location>
</feature>
<evidence type="ECO:0000256" key="5">
    <source>
        <dbReference type="SAM" id="Phobius"/>
    </source>
</evidence>
<dbReference type="Gene3D" id="3.90.550.10">
    <property type="entry name" value="Spore Coat Polysaccharide Biosynthesis Protein SpsA, Chain A"/>
    <property type="match status" value="1"/>
</dbReference>
<feature type="transmembrane region" description="Helical" evidence="5">
    <location>
        <begin position="568"/>
        <end position="593"/>
    </location>
</feature>
<feature type="transmembrane region" description="Helical" evidence="5">
    <location>
        <begin position="524"/>
        <end position="548"/>
    </location>
</feature>
<dbReference type="RefSeq" id="WP_101499817.1">
    <property type="nucleotide sequence ID" value="NZ_CP025583.1"/>
</dbReference>
<dbReference type="InterPro" id="IPR029044">
    <property type="entry name" value="Nucleotide-diphossugar_trans"/>
</dbReference>
<dbReference type="PANTHER" id="PTHR43630">
    <property type="entry name" value="POLY-BETA-1,6-N-ACETYL-D-GLUCOSAMINE SYNTHASE"/>
    <property type="match status" value="1"/>
</dbReference>
<comment type="similarity">
    <text evidence="1">Belongs to the glycosyltransferase 2 family.</text>
</comment>
<gene>
    <name evidence="7" type="ORF">CYR75_09445</name>
</gene>
<proteinExistence type="inferred from homology"/>
<dbReference type="GO" id="GO:0016757">
    <property type="term" value="F:glycosyltransferase activity"/>
    <property type="evidence" value="ECO:0007669"/>
    <property type="project" value="UniProtKB-KW"/>
</dbReference>
<feature type="transmembrane region" description="Helical" evidence="5">
    <location>
        <begin position="198"/>
        <end position="218"/>
    </location>
</feature>
<sequence length="717" mass="78032">MTAQPAAANAPVPIRPGIRIQAPPADLSDRDLRPLGQILLEDGAVSPGDLLKATVMRRRQNVRLGQILLANGWVTEAALTHALTRQWRSSAVDPVAMPADSRLVDELGAGFCLKHAILPWRRVGGVSFIATSRPEDFARTTALLPAGFGPVRMLLTSESAIHQAIISMRMTSLTRQAESSVPAEESCRTQRAGLMTRLALGLVALLVVGLWLAPALVLAVLAGWAVLTLLAGTGLKLMAFAAVLRGRTEAAADTALISAGLKAAPPMDAALPVISVMVPLFHESDVAGKLVGRLARLDYPRELTDILLVVEATDPITRGALHGVTLPHWIRVVVVPPGPVQTKPRALNYALNFCRGDIVGVWDAEDRPDPDQLHKVARRFAVAPPQVVCLQGQLDYFNPRTNWLARCFTIEYASWFRANLPGIARLGLVVPLGGTTLFFRRNVLEELGGWDAWNVTEDADLGVRLTRRGWQTELIETTTDEEANCRALPWVKQRSRWLKGYAMTWGVHMRNPLALWRELGAKRFLAFQIQFLGTMSQYLLAPVLWSFWLLALGLPHPLREPLSSLGGGAALTAVFTLFVASELISMAVSLWAVRGPKHRHLMIWVPLMHFYFPLGCLAGWKAIYEVVTNPFYWDKTVHGVFDESEEADAAPAPLPQGLSQVPVLGQIGGAEMARSVPVQPGAAVLVVAEPARPVDPAQPEMLDGAGWEAEPANRATA</sequence>
<evidence type="ECO:0000256" key="4">
    <source>
        <dbReference type="SAM" id="MobiDB-lite"/>
    </source>
</evidence>
<keyword evidence="5" id="KW-0472">Membrane</keyword>
<evidence type="ECO:0000256" key="2">
    <source>
        <dbReference type="ARBA" id="ARBA00022676"/>
    </source>
</evidence>
<dbReference type="SUPFAM" id="SSF160246">
    <property type="entry name" value="EspE N-terminal domain-like"/>
    <property type="match status" value="1"/>
</dbReference>
<keyword evidence="2" id="KW-0328">Glycosyltransferase</keyword>
<evidence type="ECO:0000256" key="3">
    <source>
        <dbReference type="ARBA" id="ARBA00022679"/>
    </source>
</evidence>
<keyword evidence="8" id="KW-1185">Reference proteome</keyword>
<keyword evidence="5" id="KW-0812">Transmembrane</keyword>
<dbReference type="Pfam" id="PF05157">
    <property type="entry name" value="MshEN"/>
    <property type="match status" value="1"/>
</dbReference>
<reference evidence="8" key="1">
    <citation type="submission" date="2017-12" db="EMBL/GenBank/DDBJ databases">
        <title>Genomic analysis of Paracoccus sp. CBA4604.</title>
        <authorList>
            <person name="Roh S.W."/>
            <person name="Kim J.Y."/>
            <person name="Kim J.S."/>
        </authorList>
    </citation>
    <scope>NUCLEOTIDE SEQUENCE [LARGE SCALE GENOMIC DNA]</scope>
    <source>
        <strain evidence="8">CBA4604</strain>
    </source>
</reference>
<dbReference type="EMBL" id="CP025583">
    <property type="protein sequence ID" value="AUM74471.1"/>
    <property type="molecule type" value="Genomic_DNA"/>
</dbReference>
<organism evidence="7 8">
    <name type="scientific">Paracoccus jeotgali</name>
    <dbReference type="NCBI Taxonomy" id="2065379"/>
    <lineage>
        <taxon>Bacteria</taxon>
        <taxon>Pseudomonadati</taxon>
        <taxon>Pseudomonadota</taxon>
        <taxon>Alphaproteobacteria</taxon>
        <taxon>Rhodobacterales</taxon>
        <taxon>Paracoccaceae</taxon>
        <taxon>Paracoccus</taxon>
    </lineage>
</organism>
<name>A0A2K9MFQ2_9RHOB</name>
<accession>A0A2K9MFQ2</accession>
<evidence type="ECO:0000313" key="8">
    <source>
        <dbReference type="Proteomes" id="UP000234882"/>
    </source>
</evidence>
<dbReference type="AlphaFoldDB" id="A0A2K9MFQ2"/>
<protein>
    <submittedName>
        <fullName evidence="7">Glycosyl transferase</fullName>
    </submittedName>
</protein>
<evidence type="ECO:0000256" key="1">
    <source>
        <dbReference type="ARBA" id="ARBA00006739"/>
    </source>
</evidence>
<feature type="region of interest" description="Disordered" evidence="4">
    <location>
        <begin position="696"/>
        <end position="717"/>
    </location>
</feature>
<dbReference type="InterPro" id="IPR007831">
    <property type="entry name" value="T2SS_GspE_N"/>
</dbReference>
<dbReference type="Proteomes" id="UP000234882">
    <property type="component" value="Chromosome"/>
</dbReference>
<dbReference type="Pfam" id="PF13641">
    <property type="entry name" value="Glyco_tranf_2_3"/>
    <property type="match status" value="1"/>
</dbReference>
<evidence type="ECO:0000259" key="6">
    <source>
        <dbReference type="Pfam" id="PF05157"/>
    </source>
</evidence>
<keyword evidence="5" id="KW-1133">Transmembrane helix</keyword>
<evidence type="ECO:0000313" key="7">
    <source>
        <dbReference type="EMBL" id="AUM74471.1"/>
    </source>
</evidence>
<dbReference type="InterPro" id="IPR037257">
    <property type="entry name" value="T2SS_E_N_sf"/>
</dbReference>
<dbReference type="PANTHER" id="PTHR43630:SF1">
    <property type="entry name" value="POLY-BETA-1,6-N-ACETYL-D-GLUCOSAMINE SYNTHASE"/>
    <property type="match status" value="1"/>
</dbReference>
<dbReference type="OrthoDB" id="7431422at2"/>